<evidence type="ECO:0000259" key="6">
    <source>
        <dbReference type="PROSITE" id="PS00125"/>
    </source>
</evidence>
<gene>
    <name evidence="7" type="ORF">PGLA1383_LOCUS51459</name>
</gene>
<comment type="cofactor">
    <cofactor evidence="1">
        <name>Mn(2+)</name>
        <dbReference type="ChEBI" id="CHEBI:29035"/>
    </cofactor>
</comment>
<feature type="domain" description="Serine/threonine specific protein phosphatases" evidence="6">
    <location>
        <begin position="366"/>
        <end position="371"/>
    </location>
</feature>
<feature type="compositionally biased region" description="Low complexity" evidence="5">
    <location>
        <begin position="89"/>
        <end position="104"/>
    </location>
</feature>
<dbReference type="InterPro" id="IPR006186">
    <property type="entry name" value="Ser/Thr-sp_prot-phosphatase"/>
</dbReference>
<keyword evidence="2" id="KW-0479">Metal-binding</keyword>
<feature type="compositionally biased region" description="Polar residues" evidence="5">
    <location>
        <begin position="112"/>
        <end position="127"/>
    </location>
</feature>
<evidence type="ECO:0000256" key="2">
    <source>
        <dbReference type="ARBA" id="ARBA00022723"/>
    </source>
</evidence>
<evidence type="ECO:0000256" key="5">
    <source>
        <dbReference type="SAM" id="MobiDB-lite"/>
    </source>
</evidence>
<dbReference type="InterPro" id="IPR004843">
    <property type="entry name" value="Calcineurin-like_PHP"/>
</dbReference>
<dbReference type="OrthoDB" id="442428at2759"/>
<keyword evidence="4" id="KW-0378">Hydrolase</keyword>
<dbReference type="PROSITE" id="PS00125">
    <property type="entry name" value="SER_THR_PHOSPHATASE"/>
    <property type="match status" value="1"/>
</dbReference>
<dbReference type="EC" id="3.1.3.16" evidence="4"/>
<evidence type="ECO:0000313" key="7">
    <source>
        <dbReference type="EMBL" id="CAE8635883.1"/>
    </source>
</evidence>
<dbReference type="SUPFAM" id="SSF56300">
    <property type="entry name" value="Metallo-dependent phosphatases"/>
    <property type="match status" value="1"/>
</dbReference>
<dbReference type="InterPro" id="IPR029052">
    <property type="entry name" value="Metallo-depent_PP-like"/>
</dbReference>
<keyword evidence="8" id="KW-1185">Reference proteome</keyword>
<feature type="non-terminal residue" evidence="7">
    <location>
        <position position="1"/>
    </location>
</feature>
<dbReference type="PANTHER" id="PTHR45668:SF5">
    <property type="entry name" value="SERINE_THREONINE-PROTEIN PHOSPHATASE 5"/>
    <property type="match status" value="1"/>
</dbReference>
<evidence type="ECO:0000256" key="1">
    <source>
        <dbReference type="ARBA" id="ARBA00001936"/>
    </source>
</evidence>
<dbReference type="GO" id="GO:0046872">
    <property type="term" value="F:metal ion binding"/>
    <property type="evidence" value="ECO:0007669"/>
    <property type="project" value="UniProtKB-KW"/>
</dbReference>
<dbReference type="InterPro" id="IPR051134">
    <property type="entry name" value="PPP_phosphatase"/>
</dbReference>
<name>A0A813HEE8_POLGL</name>
<accession>A0A813HEE8</accession>
<dbReference type="Proteomes" id="UP000654075">
    <property type="component" value="Unassembled WGS sequence"/>
</dbReference>
<dbReference type="PRINTS" id="PR00114">
    <property type="entry name" value="STPHPHTASE"/>
</dbReference>
<evidence type="ECO:0000256" key="4">
    <source>
        <dbReference type="RuleBase" id="RU004273"/>
    </source>
</evidence>
<evidence type="ECO:0000313" key="8">
    <source>
        <dbReference type="Proteomes" id="UP000654075"/>
    </source>
</evidence>
<dbReference type="Pfam" id="PF00149">
    <property type="entry name" value="Metallophos"/>
    <property type="match status" value="1"/>
</dbReference>
<dbReference type="GO" id="GO:0004722">
    <property type="term" value="F:protein serine/threonine phosphatase activity"/>
    <property type="evidence" value="ECO:0007669"/>
    <property type="project" value="UniProtKB-EC"/>
</dbReference>
<dbReference type="CDD" id="cd00144">
    <property type="entry name" value="MPP_PPP_family"/>
    <property type="match status" value="1"/>
</dbReference>
<protein>
    <recommendedName>
        <fullName evidence="4">Serine/threonine-protein phosphatase</fullName>
        <ecNumber evidence="4">3.1.3.16</ecNumber>
    </recommendedName>
</protein>
<comment type="caution">
    <text evidence="7">The sequence shown here is derived from an EMBL/GenBank/DDBJ whole genome shotgun (WGS) entry which is preliminary data.</text>
</comment>
<feature type="region of interest" description="Disordered" evidence="5">
    <location>
        <begin position="86"/>
        <end position="127"/>
    </location>
</feature>
<dbReference type="Gene3D" id="3.60.21.10">
    <property type="match status" value="1"/>
</dbReference>
<reference evidence="7" key="1">
    <citation type="submission" date="2021-02" db="EMBL/GenBank/DDBJ databases">
        <authorList>
            <person name="Dougan E. K."/>
            <person name="Rhodes N."/>
            <person name="Thang M."/>
            <person name="Chan C."/>
        </authorList>
    </citation>
    <scope>NUCLEOTIDE SEQUENCE</scope>
</reference>
<dbReference type="PANTHER" id="PTHR45668">
    <property type="entry name" value="SERINE/THREONINE-PROTEIN PHOSPHATASE 5-RELATED"/>
    <property type="match status" value="1"/>
</dbReference>
<dbReference type="AlphaFoldDB" id="A0A813HEE8"/>
<comment type="similarity">
    <text evidence="4">Belongs to the PPP phosphatase family.</text>
</comment>
<proteinExistence type="inferred from homology"/>
<organism evidence="7 8">
    <name type="scientific">Polarella glacialis</name>
    <name type="common">Dinoflagellate</name>
    <dbReference type="NCBI Taxonomy" id="89957"/>
    <lineage>
        <taxon>Eukaryota</taxon>
        <taxon>Sar</taxon>
        <taxon>Alveolata</taxon>
        <taxon>Dinophyceae</taxon>
        <taxon>Suessiales</taxon>
        <taxon>Suessiaceae</taxon>
        <taxon>Polarella</taxon>
    </lineage>
</organism>
<dbReference type="SMART" id="SM00156">
    <property type="entry name" value="PP2Ac"/>
    <property type="match status" value="1"/>
</dbReference>
<dbReference type="EMBL" id="CAJNNV010031366">
    <property type="protein sequence ID" value="CAE8635883.1"/>
    <property type="molecule type" value="Genomic_DNA"/>
</dbReference>
<comment type="catalytic activity">
    <reaction evidence="4">
        <text>O-phospho-L-threonyl-[protein] + H2O = L-threonyl-[protein] + phosphate</text>
        <dbReference type="Rhea" id="RHEA:47004"/>
        <dbReference type="Rhea" id="RHEA-COMP:11060"/>
        <dbReference type="Rhea" id="RHEA-COMP:11605"/>
        <dbReference type="ChEBI" id="CHEBI:15377"/>
        <dbReference type="ChEBI" id="CHEBI:30013"/>
        <dbReference type="ChEBI" id="CHEBI:43474"/>
        <dbReference type="ChEBI" id="CHEBI:61977"/>
        <dbReference type="EC" id="3.1.3.16"/>
    </reaction>
</comment>
<evidence type="ECO:0000256" key="3">
    <source>
        <dbReference type="ARBA" id="ARBA00023211"/>
    </source>
</evidence>
<sequence>IVEDAKSLLLEEVVSDKRKATLNALLQRGRFIAPQVGDEAVDVEQDEEKVATGNDLIQIDHNYDFFDPSTRELRVKKTEENLRVRRISVRGGSSESGSSTGSDGVRARRPSEISQVSSTGSECRSPSNLDKWMRRSIILRWGVLTGKLLHNHATTGHAAFQRQISDRNLQPGGLVRIISLGSVGSNVGETYAGYVRGLAADGTYVSEQDERKDSRARRQVLKVAERRAKAVVKKMRILIEKVLREPEDKLDCDWAGAGLCKFLFSEEFTDTLMILASGANAVLASQPSLIEVQAPCKVFGDIHGQLRDLMLLFGAFGSPGDDKATEGVGMSFVFNGDFVDRGSHQLEVIGILFALKILMPERVWLVRGNHEDRTMNEKYGFRKACMQGLGKDMGPKTYDMFHKAFDQLPLACRVADQILVVHGGIGNGRWGLADVLFIKRPLGGDVLYSPQNRWIFNMLWSDPIEDDPIDPSSGDEKAVHEVFGVHTSGRCDAAVEFGWDITKTFCARNGLSLVVRSHQCSAGGNGFDIMHDDSLVRVFSARDYEGNGNDGAVIEITPSGVSGERQILSVRPQVLRSWTKAQNMIPTTPMSPTRLM</sequence>
<keyword evidence="3" id="KW-0464">Manganese</keyword>